<feature type="compositionally biased region" description="Basic and acidic residues" evidence="1">
    <location>
        <begin position="345"/>
        <end position="366"/>
    </location>
</feature>
<comment type="caution">
    <text evidence="3">The sequence shown here is derived from an EMBL/GenBank/DDBJ whole genome shotgun (WGS) entry which is preliminary data.</text>
</comment>
<feature type="transmembrane region" description="Helical" evidence="2">
    <location>
        <begin position="74"/>
        <end position="95"/>
    </location>
</feature>
<dbReference type="EMBL" id="VOGB01000004">
    <property type="protein sequence ID" value="MQM73017.1"/>
    <property type="molecule type" value="Genomic_DNA"/>
</dbReference>
<gene>
    <name evidence="3" type="ORF">FRC53_06265</name>
</gene>
<feature type="transmembrane region" description="Helical" evidence="2">
    <location>
        <begin position="22"/>
        <end position="44"/>
    </location>
</feature>
<organism evidence="3 4">
    <name type="scientific">Candidatus Pseudoramibacter fermentans</name>
    <dbReference type="NCBI Taxonomy" id="2594427"/>
    <lineage>
        <taxon>Bacteria</taxon>
        <taxon>Bacillati</taxon>
        <taxon>Bacillota</taxon>
        <taxon>Clostridia</taxon>
        <taxon>Eubacteriales</taxon>
        <taxon>Eubacteriaceae</taxon>
        <taxon>Pseudoramibacter</taxon>
    </lineage>
</organism>
<protein>
    <submittedName>
        <fullName evidence="3">Uncharacterized protein</fullName>
    </submittedName>
</protein>
<evidence type="ECO:0000313" key="4">
    <source>
        <dbReference type="Proteomes" id="UP000473648"/>
    </source>
</evidence>
<proteinExistence type="predicted"/>
<feature type="transmembrane region" description="Helical" evidence="2">
    <location>
        <begin position="206"/>
        <end position="227"/>
    </location>
</feature>
<keyword evidence="4" id="KW-1185">Reference proteome</keyword>
<reference evidence="3" key="1">
    <citation type="journal article" date="2020" name="Appl. Environ. Microbiol.">
        <title>Medium-Chain Fatty Acid Synthesis by 'Candidatus Weimeria bifida' gen. nov., sp. nov., and 'Candidatus Pseudoramibacter fermentans' sp. nov.</title>
        <authorList>
            <person name="Scarborough M.J."/>
            <person name="Myers K.S."/>
            <person name="Donohue T.J."/>
            <person name="Noguera D.R."/>
        </authorList>
    </citation>
    <scope>NUCLEOTIDE SEQUENCE</scope>
    <source>
        <strain evidence="3">EUB1.1</strain>
    </source>
</reference>
<feature type="transmembrane region" description="Helical" evidence="2">
    <location>
        <begin position="107"/>
        <end position="126"/>
    </location>
</feature>
<sequence length="388" mass="45093">MGSTTALTFGQYMAYLMQPGKLFMMLLMAAVCIAAAIGIILLAARVMSNKYSQATKQTFLIDETISLTERFYELIFSSTFILMFVAIYFAIDYFGFGTTDKTIWSKYNGIILLFFILGSVILNSFVDNKIIPLNHIRPGERASMRLLGMIYMLIIFAYIKFFYVDSNYDNIIMYFITLVIGRFVYFDASLESFQEAMNGVKDNLPILLLALMCTSIMAAFGFNTHYLQEQYGVVFNLFYAHIFLLVVIFIVHKTELANHFVQKTAKPETAAKVGENDGIAYPGQETMWLNAKEINERDRELRYQKAQENERLRQEKRRARLDEAVRRTNRQMAMKKPVKRTTVPKNDRDKLNERVFDFDSREETSRQTETPKTPDRYVSHRNHNHTKR</sequence>
<evidence type="ECO:0000313" key="3">
    <source>
        <dbReference type="EMBL" id="MQM73017.1"/>
    </source>
</evidence>
<keyword evidence="2" id="KW-1133">Transmembrane helix</keyword>
<keyword evidence="2" id="KW-0812">Transmembrane</keyword>
<dbReference type="AlphaFoldDB" id="A0A6L5GS10"/>
<dbReference type="Proteomes" id="UP000473648">
    <property type="component" value="Unassembled WGS sequence"/>
</dbReference>
<evidence type="ECO:0000256" key="1">
    <source>
        <dbReference type="SAM" id="MobiDB-lite"/>
    </source>
</evidence>
<feature type="transmembrane region" description="Helical" evidence="2">
    <location>
        <begin position="170"/>
        <end position="186"/>
    </location>
</feature>
<feature type="transmembrane region" description="Helical" evidence="2">
    <location>
        <begin position="233"/>
        <end position="251"/>
    </location>
</feature>
<keyword evidence="2" id="KW-0472">Membrane</keyword>
<name>A0A6L5GS10_9FIRM</name>
<accession>A0A6L5GS10</accession>
<feature type="compositionally biased region" description="Basic residues" evidence="1">
    <location>
        <begin position="379"/>
        <end position="388"/>
    </location>
</feature>
<feature type="region of interest" description="Disordered" evidence="1">
    <location>
        <begin position="329"/>
        <end position="388"/>
    </location>
</feature>
<evidence type="ECO:0000256" key="2">
    <source>
        <dbReference type="SAM" id="Phobius"/>
    </source>
</evidence>
<feature type="transmembrane region" description="Helical" evidence="2">
    <location>
        <begin position="146"/>
        <end position="164"/>
    </location>
</feature>